<evidence type="ECO:0000313" key="10">
    <source>
        <dbReference type="EMBL" id="PWK19708.1"/>
    </source>
</evidence>
<dbReference type="Gene3D" id="3.40.30.10">
    <property type="entry name" value="Glutaredoxin"/>
    <property type="match status" value="1"/>
</dbReference>
<feature type="domain" description="Thiol:disulfide interchange protein DsbD N-terminal" evidence="9">
    <location>
        <begin position="36"/>
        <end position="152"/>
    </location>
</feature>
<protein>
    <submittedName>
        <fullName evidence="10">Thiol:disulfide interchange protein DsbD</fullName>
    </submittedName>
</protein>
<dbReference type="RefSeq" id="WP_109681590.1">
    <property type="nucleotide sequence ID" value="NZ_QGGP01000002.1"/>
</dbReference>
<evidence type="ECO:0000256" key="6">
    <source>
        <dbReference type="SAM" id="Phobius"/>
    </source>
</evidence>
<feature type="transmembrane region" description="Helical" evidence="6">
    <location>
        <begin position="347"/>
        <end position="371"/>
    </location>
</feature>
<evidence type="ECO:0000313" key="11">
    <source>
        <dbReference type="Proteomes" id="UP000245430"/>
    </source>
</evidence>
<dbReference type="GO" id="GO:0015035">
    <property type="term" value="F:protein-disulfide reductase activity"/>
    <property type="evidence" value="ECO:0007669"/>
    <property type="project" value="TreeGrafter"/>
</dbReference>
<reference evidence="10 11" key="1">
    <citation type="submission" date="2018-05" db="EMBL/GenBank/DDBJ databases">
        <title>Genomic Encyclopedia of Archaeal and Bacterial Type Strains, Phase II (KMG-II): from individual species to whole genera.</title>
        <authorList>
            <person name="Goeker M."/>
        </authorList>
    </citation>
    <scope>NUCLEOTIDE SEQUENCE [LARGE SCALE GENOMIC DNA]</scope>
    <source>
        <strain evidence="10 11">DSM 22637</strain>
    </source>
</reference>
<feature type="chain" id="PRO_5016385168" evidence="7">
    <location>
        <begin position="21"/>
        <end position="667"/>
    </location>
</feature>
<proteinExistence type="predicted"/>
<dbReference type="Pfam" id="PF02683">
    <property type="entry name" value="DsbD_TM"/>
    <property type="match status" value="1"/>
</dbReference>
<name>A0A316DQE5_9FLAO</name>
<feature type="transmembrane region" description="Helical" evidence="6">
    <location>
        <begin position="195"/>
        <end position="216"/>
    </location>
</feature>
<dbReference type="Pfam" id="PF13899">
    <property type="entry name" value="Thioredoxin_7"/>
    <property type="match status" value="1"/>
</dbReference>
<keyword evidence="5 6" id="KW-0472">Membrane</keyword>
<gene>
    <name evidence="10" type="ORF">LX78_01058</name>
</gene>
<evidence type="ECO:0000259" key="8">
    <source>
        <dbReference type="Pfam" id="PF02683"/>
    </source>
</evidence>
<dbReference type="AlphaFoldDB" id="A0A316DQE5"/>
<dbReference type="PANTHER" id="PTHR32234:SF0">
    <property type="entry name" value="THIOL:DISULFIDE INTERCHANGE PROTEIN DSBD"/>
    <property type="match status" value="1"/>
</dbReference>
<evidence type="ECO:0000259" key="9">
    <source>
        <dbReference type="Pfam" id="PF11412"/>
    </source>
</evidence>
<comment type="subcellular location">
    <subcellularLocation>
        <location evidence="1">Membrane</location>
        <topology evidence="1">Multi-pass membrane protein</topology>
    </subcellularLocation>
</comment>
<feature type="transmembrane region" description="Helical" evidence="6">
    <location>
        <begin position="271"/>
        <end position="292"/>
    </location>
</feature>
<evidence type="ECO:0000256" key="7">
    <source>
        <dbReference type="SAM" id="SignalP"/>
    </source>
</evidence>
<dbReference type="InterPro" id="IPR028250">
    <property type="entry name" value="DsbDN"/>
</dbReference>
<keyword evidence="2 6" id="KW-0812">Transmembrane</keyword>
<evidence type="ECO:0000256" key="2">
    <source>
        <dbReference type="ARBA" id="ARBA00022692"/>
    </source>
</evidence>
<evidence type="ECO:0000256" key="3">
    <source>
        <dbReference type="ARBA" id="ARBA00022748"/>
    </source>
</evidence>
<dbReference type="Proteomes" id="UP000245430">
    <property type="component" value="Unassembled WGS sequence"/>
</dbReference>
<feature type="transmembrane region" description="Helical" evidence="6">
    <location>
        <begin position="313"/>
        <end position="335"/>
    </location>
</feature>
<dbReference type="SUPFAM" id="SSF52833">
    <property type="entry name" value="Thioredoxin-like"/>
    <property type="match status" value="1"/>
</dbReference>
<dbReference type="PANTHER" id="PTHR32234">
    <property type="entry name" value="THIOL:DISULFIDE INTERCHANGE PROTEIN DSBD"/>
    <property type="match status" value="1"/>
</dbReference>
<evidence type="ECO:0000256" key="5">
    <source>
        <dbReference type="ARBA" id="ARBA00023136"/>
    </source>
</evidence>
<dbReference type="OrthoDB" id="9811036at2"/>
<dbReference type="GO" id="GO:0017004">
    <property type="term" value="P:cytochrome complex assembly"/>
    <property type="evidence" value="ECO:0007669"/>
    <property type="project" value="UniProtKB-KW"/>
</dbReference>
<dbReference type="GO" id="GO:0045454">
    <property type="term" value="P:cell redox homeostasis"/>
    <property type="evidence" value="ECO:0007669"/>
    <property type="project" value="TreeGrafter"/>
</dbReference>
<feature type="signal peptide" evidence="7">
    <location>
        <begin position="1"/>
        <end position="20"/>
    </location>
</feature>
<evidence type="ECO:0000256" key="4">
    <source>
        <dbReference type="ARBA" id="ARBA00022989"/>
    </source>
</evidence>
<keyword evidence="7" id="KW-0732">Signal</keyword>
<dbReference type="InterPro" id="IPR036249">
    <property type="entry name" value="Thioredoxin-like_sf"/>
</dbReference>
<keyword evidence="3" id="KW-0201">Cytochrome c-type biogenesis</keyword>
<keyword evidence="4 6" id="KW-1133">Transmembrane helix</keyword>
<sequence length="667" mass="74644">MKHKLTLFITLFFTAFLMQAQVLNPVTWTGEVEKLSDTEYNLIFLADIEDHWHLYSQTMPIGGDVITPIPTDFIFDSLSQVNNYKLIGKTLESPYITAYDKVFEMDLNYFDKEATFTQKIEVLNPNLKTIEVIASFQACDDERCIYQDKDVVFDLTKATIASEDPSNYVEDESKTVIKKGIDPVKTDDSKGLTSIFFTAFFLGFLVLLTPCVFPMIPMTVSYFTKQSKTRASGIKNALLYGFFIIVIYTLLGTAISALFGSNAMYEFSTGVTFNAIMFIALIVFAFSFLGAFEIMLPNSWVNKVDSGANRGGVVGIFFMALALAVVSFSCTFPIAGTALLDAATKGGIAPIVSMLGFSSAIALPFGLFAFFPSWLNSLPKSGGWLNTVKVVLGFLELAFAFKFLSMIDLVLEWHFLEREVFLAIWIAIFGTLGLYLLGKIKLPHDSPLEHISVGRLSMAILALSFTLYMVPGLWGAPLKLISGFPPPMSTNSESPYGVGFMKKQVSASGEFVAKELPKDAHFGPNDLIAFHDYETGMAYAKKVNKPVMLDFTGLTCVNCRKMEEQVWVEDEIYALLDNDIVLISLYVDDRTKLPEAEQFESELTGNKVRTYGHKWLEFQQTRYNTNAQPLYVIQNLEGEDISPSVGYTPDVEEYYNWLKKGIENFKK</sequence>
<evidence type="ECO:0000256" key="1">
    <source>
        <dbReference type="ARBA" id="ARBA00004141"/>
    </source>
</evidence>
<accession>A0A316DQE5</accession>
<organism evidence="10 11">
    <name type="scientific">Xanthomarina spongicola</name>
    <dbReference type="NCBI Taxonomy" id="570520"/>
    <lineage>
        <taxon>Bacteria</taxon>
        <taxon>Pseudomonadati</taxon>
        <taxon>Bacteroidota</taxon>
        <taxon>Flavobacteriia</taxon>
        <taxon>Flavobacteriales</taxon>
        <taxon>Flavobacteriaceae</taxon>
        <taxon>Xanthomarina</taxon>
    </lineage>
</organism>
<feature type="transmembrane region" description="Helical" evidence="6">
    <location>
        <begin position="383"/>
        <end position="400"/>
    </location>
</feature>
<feature type="domain" description="Cytochrome C biogenesis protein transmembrane" evidence="8">
    <location>
        <begin position="195"/>
        <end position="405"/>
    </location>
</feature>
<keyword evidence="11" id="KW-1185">Reference proteome</keyword>
<feature type="transmembrane region" description="Helical" evidence="6">
    <location>
        <begin position="420"/>
        <end position="437"/>
    </location>
</feature>
<comment type="caution">
    <text evidence="10">The sequence shown here is derived from an EMBL/GenBank/DDBJ whole genome shotgun (WGS) entry which is preliminary data.</text>
</comment>
<dbReference type="InterPro" id="IPR003834">
    <property type="entry name" value="Cyt_c_assmbl_TM_dom"/>
</dbReference>
<dbReference type="Pfam" id="PF11412">
    <property type="entry name" value="DsbD_N"/>
    <property type="match status" value="1"/>
</dbReference>
<feature type="transmembrane region" description="Helical" evidence="6">
    <location>
        <begin position="237"/>
        <end position="259"/>
    </location>
</feature>
<dbReference type="EMBL" id="QGGP01000002">
    <property type="protein sequence ID" value="PWK19708.1"/>
    <property type="molecule type" value="Genomic_DNA"/>
</dbReference>
<feature type="transmembrane region" description="Helical" evidence="6">
    <location>
        <begin position="458"/>
        <end position="476"/>
    </location>
</feature>
<dbReference type="GO" id="GO:0016020">
    <property type="term" value="C:membrane"/>
    <property type="evidence" value="ECO:0007669"/>
    <property type="project" value="UniProtKB-SubCell"/>
</dbReference>